<dbReference type="OrthoDB" id="9784339at2"/>
<feature type="domain" description="Phosphotyrosine protein phosphatase I" evidence="5">
    <location>
        <begin position="1"/>
        <end position="149"/>
    </location>
</feature>
<dbReference type="RefSeq" id="WP_058439806.1">
    <property type="nucleotide sequence ID" value="NZ_KQ758903.1"/>
</dbReference>
<dbReference type="SMART" id="SM00226">
    <property type="entry name" value="LMWPc"/>
    <property type="match status" value="2"/>
</dbReference>
<dbReference type="PANTHER" id="PTHR11717">
    <property type="entry name" value="LOW MOLECULAR WEIGHT PROTEIN TYROSINE PHOSPHATASE"/>
    <property type="match status" value="1"/>
</dbReference>
<dbReference type="InterPro" id="IPR050438">
    <property type="entry name" value="LMW_PTPase"/>
</dbReference>
<evidence type="ECO:0000313" key="7">
    <source>
        <dbReference type="Proteomes" id="UP000053947"/>
    </source>
</evidence>
<keyword evidence="2" id="KW-0378">Hydrolase</keyword>
<evidence type="ECO:0000313" key="6">
    <source>
        <dbReference type="EMBL" id="KTB48884.1"/>
    </source>
</evidence>
<gene>
    <name evidence="6" type="ORF">DEALK_17310</name>
</gene>
<keyword evidence="7" id="KW-1185">Reference proteome</keyword>
<dbReference type="Proteomes" id="UP000053947">
    <property type="component" value="Unassembled WGS sequence"/>
</dbReference>
<evidence type="ECO:0000256" key="3">
    <source>
        <dbReference type="ARBA" id="ARBA00022912"/>
    </source>
</evidence>
<comment type="caution">
    <text evidence="6">The sequence shown here is derived from an EMBL/GenBank/DDBJ whole genome shotgun (WGS) entry which is preliminary data.</text>
</comment>
<organism evidence="6 7">
    <name type="scientific">Dehalogenimonas alkenigignens</name>
    <dbReference type="NCBI Taxonomy" id="1217799"/>
    <lineage>
        <taxon>Bacteria</taxon>
        <taxon>Bacillati</taxon>
        <taxon>Chloroflexota</taxon>
        <taxon>Dehalococcoidia</taxon>
        <taxon>Dehalococcoidales</taxon>
        <taxon>Dehalococcoidaceae</taxon>
        <taxon>Dehalogenimonas</taxon>
    </lineage>
</organism>
<reference evidence="6 7" key="1">
    <citation type="submission" date="2015-06" db="EMBL/GenBank/DDBJ databases">
        <title>Genome sequence of the organohalide-respiring Dehalogenimonas alkenigignens type strain (IP3-3T).</title>
        <authorList>
            <person name="Key T.A."/>
            <person name="Richmond D.P."/>
            <person name="Bowman K.S."/>
            <person name="Cho Y.-J."/>
            <person name="Chun J."/>
            <person name="da Costa M.S."/>
            <person name="Rainey F.A."/>
            <person name="Moe W.M."/>
        </authorList>
    </citation>
    <scope>NUCLEOTIDE SEQUENCE [LARGE SCALE GENOMIC DNA]</scope>
    <source>
        <strain evidence="6 7">IP3-3</strain>
    </source>
</reference>
<dbReference type="STRING" id="1217799.DEALK_17310"/>
<dbReference type="PRINTS" id="PR00719">
    <property type="entry name" value="LMWPTPASE"/>
</dbReference>
<feature type="domain" description="Phosphotyrosine protein phosphatase I" evidence="5">
    <location>
        <begin position="160"/>
        <end position="305"/>
    </location>
</feature>
<evidence type="ECO:0000256" key="2">
    <source>
        <dbReference type="ARBA" id="ARBA00022801"/>
    </source>
</evidence>
<proteinExistence type="inferred from homology"/>
<dbReference type="InterPro" id="IPR023485">
    <property type="entry name" value="Ptyr_pPase"/>
</dbReference>
<dbReference type="PANTHER" id="PTHR11717:SF31">
    <property type="entry name" value="LOW MOLECULAR WEIGHT PROTEIN-TYROSINE-PHOSPHATASE ETP-RELATED"/>
    <property type="match status" value="1"/>
</dbReference>
<evidence type="ECO:0000256" key="1">
    <source>
        <dbReference type="ARBA" id="ARBA00011063"/>
    </source>
</evidence>
<dbReference type="EMBL" id="LFDV01000002">
    <property type="protein sequence ID" value="KTB48884.1"/>
    <property type="molecule type" value="Genomic_DNA"/>
</dbReference>
<dbReference type="AlphaFoldDB" id="A0A0W0GK00"/>
<keyword evidence="3" id="KW-0904">Protein phosphatase</keyword>
<dbReference type="InterPro" id="IPR036196">
    <property type="entry name" value="Ptyr_pPase_sf"/>
</dbReference>
<feature type="active site" evidence="4">
    <location>
        <position position="172"/>
    </location>
</feature>
<evidence type="ECO:0000256" key="4">
    <source>
        <dbReference type="PIRSR" id="PIRSR617867-1"/>
    </source>
</evidence>
<dbReference type="SUPFAM" id="SSF52788">
    <property type="entry name" value="Phosphotyrosine protein phosphatases I"/>
    <property type="match status" value="2"/>
</dbReference>
<dbReference type="GO" id="GO:0004725">
    <property type="term" value="F:protein tyrosine phosphatase activity"/>
    <property type="evidence" value="ECO:0007669"/>
    <property type="project" value="InterPro"/>
</dbReference>
<accession>A0A0W0GK00</accession>
<protein>
    <submittedName>
        <fullName evidence="6">Protein-tyrosine-phosphatase</fullName>
    </submittedName>
</protein>
<name>A0A0W0GK00_9CHLR</name>
<sequence length="452" mass="50576">MNYLFVCRANQCRSAMAEVLFKKFARENKLEHEAKSCGTKAAYYGEGAPMTYDAADALSVYDNIASWVQAHHSKQVSRNLVDWADKVIVLDPESRDDLLKWFPNIKSRLLFWDVADPTGDESHGENRFRAHSATAVLLEAWMRLCWLAPAYDPKTPDTPQKILFVCLGNTRRSPMAAALYAHYSRFAGRKDVVASRGISTAKGWPPSPEAVQVVAEQGVNLKNHRSVPLTIGDLHDFDLILALERSIAESIKAGFPIENDCRVFSLGEFMGNPSLDFKDPIGKSIGWYRNMAGVLEYTSEMLAFRLNHPEAIFNGKGEGAMKVHGERMSPRIAAKKIKAGSWDDGVQNERMKNLAAWVKNNFETSLIKDGTRYLNMSSKRLGAEGSPVLVGIPRGKTVSKIILRKGEYGDADPRHLVQENKSGDKIVEVSKDTPEELYEYIKGLVRYAHDHL</sequence>
<dbReference type="Pfam" id="PF01451">
    <property type="entry name" value="LMWPc"/>
    <property type="match status" value="2"/>
</dbReference>
<dbReference type="Gene3D" id="3.40.50.2300">
    <property type="match status" value="2"/>
</dbReference>
<feature type="active site" description="Nucleophile" evidence="4">
    <location>
        <position position="166"/>
    </location>
</feature>
<comment type="similarity">
    <text evidence="1">Belongs to the low molecular weight phosphotyrosine protein phosphatase family.</text>
</comment>
<feature type="active site" description="Proton donor" evidence="4">
    <location>
        <position position="279"/>
    </location>
</feature>
<dbReference type="InterPro" id="IPR017867">
    <property type="entry name" value="Tyr_phospatase_low_mol_wt"/>
</dbReference>
<evidence type="ECO:0000259" key="5">
    <source>
        <dbReference type="SMART" id="SM00226"/>
    </source>
</evidence>